<dbReference type="EMBL" id="MGDX01000033">
    <property type="protein sequence ID" value="OGL70239.1"/>
    <property type="molecule type" value="Genomic_DNA"/>
</dbReference>
<organism evidence="2 3">
    <name type="scientific">Candidatus Uhrbacteria bacterium RIFCSPHIGHO2_02_FULL_53_13</name>
    <dbReference type="NCBI Taxonomy" id="1802389"/>
    <lineage>
        <taxon>Bacteria</taxon>
        <taxon>Candidatus Uhriibacteriota</taxon>
    </lineage>
</organism>
<protein>
    <recommendedName>
        <fullName evidence="4">FecR protein domain-containing protein</fullName>
    </recommendedName>
</protein>
<dbReference type="Proteomes" id="UP000177097">
    <property type="component" value="Unassembled WGS sequence"/>
</dbReference>
<keyword evidence="1" id="KW-0812">Transmembrane</keyword>
<proteinExistence type="predicted"/>
<evidence type="ECO:0000256" key="1">
    <source>
        <dbReference type="SAM" id="Phobius"/>
    </source>
</evidence>
<accession>A0A1F7TW49</accession>
<feature type="transmembrane region" description="Helical" evidence="1">
    <location>
        <begin position="12"/>
        <end position="30"/>
    </location>
</feature>
<evidence type="ECO:0000313" key="2">
    <source>
        <dbReference type="EMBL" id="OGL70239.1"/>
    </source>
</evidence>
<sequence>METTNKETQYNMIVWLTIAIAILVSILLFSRLRFTAPPHFTIESAGDAFLDGHTRKDARVGKPVPAGMVVVTQGDALTMAYGDTRITLQPNVTMRVREVTDGRISLLATRGTFFVEPGTNSNVEVCTRRVCANATNPLMVEYVTPGEIAHIRPTALTHVVYNDRTQTIHEGDEFVVDELAQTVTLNGTVIEW</sequence>
<dbReference type="AlphaFoldDB" id="A0A1F7TW49"/>
<comment type="caution">
    <text evidence="2">The sequence shown here is derived from an EMBL/GenBank/DDBJ whole genome shotgun (WGS) entry which is preliminary data.</text>
</comment>
<reference evidence="2 3" key="1">
    <citation type="journal article" date="2016" name="Nat. Commun.">
        <title>Thousands of microbial genomes shed light on interconnected biogeochemical processes in an aquifer system.</title>
        <authorList>
            <person name="Anantharaman K."/>
            <person name="Brown C.T."/>
            <person name="Hug L.A."/>
            <person name="Sharon I."/>
            <person name="Castelle C.J."/>
            <person name="Probst A.J."/>
            <person name="Thomas B.C."/>
            <person name="Singh A."/>
            <person name="Wilkins M.J."/>
            <person name="Karaoz U."/>
            <person name="Brodie E.L."/>
            <person name="Williams K.H."/>
            <person name="Hubbard S.S."/>
            <person name="Banfield J.F."/>
        </authorList>
    </citation>
    <scope>NUCLEOTIDE SEQUENCE [LARGE SCALE GENOMIC DNA]</scope>
</reference>
<name>A0A1F7TW49_9BACT</name>
<evidence type="ECO:0008006" key="4">
    <source>
        <dbReference type="Google" id="ProtNLM"/>
    </source>
</evidence>
<gene>
    <name evidence="2" type="ORF">A3C17_03175</name>
</gene>
<evidence type="ECO:0000313" key="3">
    <source>
        <dbReference type="Proteomes" id="UP000177097"/>
    </source>
</evidence>
<keyword evidence="1" id="KW-1133">Transmembrane helix</keyword>
<keyword evidence="1" id="KW-0472">Membrane</keyword>